<evidence type="ECO:0000256" key="2">
    <source>
        <dbReference type="ARBA" id="ARBA00022737"/>
    </source>
</evidence>
<keyword evidence="1" id="KW-0808">Transferase</keyword>
<evidence type="ECO:0000256" key="1">
    <source>
        <dbReference type="ARBA" id="ARBA00022679"/>
    </source>
</evidence>
<dbReference type="InterPro" id="IPR045078">
    <property type="entry name" value="TST/MPST-like"/>
</dbReference>
<dbReference type="FunFam" id="3.40.250.10:FF:000001">
    <property type="entry name" value="Sulfurtransferase"/>
    <property type="match status" value="1"/>
</dbReference>
<feature type="domain" description="Rhodanese" evidence="3">
    <location>
        <begin position="162"/>
        <end position="275"/>
    </location>
</feature>
<dbReference type="PANTHER" id="PTHR11364:SF27">
    <property type="entry name" value="SULFURTRANSFERASE"/>
    <property type="match status" value="1"/>
</dbReference>
<dbReference type="InterPro" id="IPR036873">
    <property type="entry name" value="Rhodanese-like_dom_sf"/>
</dbReference>
<dbReference type="AlphaFoldDB" id="A0A454CSN2"/>
<dbReference type="GO" id="GO:0004792">
    <property type="term" value="F:thiosulfate-cyanide sulfurtransferase activity"/>
    <property type="evidence" value="ECO:0007669"/>
    <property type="project" value="TreeGrafter"/>
</dbReference>
<dbReference type="SUPFAM" id="SSF52821">
    <property type="entry name" value="Rhodanese/Cell cycle control phosphatase"/>
    <property type="match status" value="2"/>
</dbReference>
<comment type="caution">
    <text evidence="4">The sequence shown here is derived from an EMBL/GenBank/DDBJ whole genome shotgun (WGS) entry which is preliminary data.</text>
</comment>
<reference evidence="4 5" key="1">
    <citation type="submission" date="2012-10" db="EMBL/GenBank/DDBJ databases">
        <title>Genome sequence of Vibrio Cholerae HENC-02.</title>
        <authorList>
            <person name="Eppinger M."/>
            <person name="Hasan N.A."/>
            <person name="Sengamalay N."/>
            <person name="Hine E."/>
            <person name="Su Q."/>
            <person name="Daugherty S.C."/>
            <person name="Young S."/>
            <person name="Sadzewicz L."/>
            <person name="Tallon L."/>
            <person name="Cebula T.A."/>
            <person name="Ravel J."/>
            <person name="Colwell R.R."/>
        </authorList>
    </citation>
    <scope>NUCLEOTIDE SEQUENCE [LARGE SCALE GENOMIC DNA]</scope>
    <source>
        <strain evidence="4 5">HENC-02</strain>
    </source>
</reference>
<dbReference type="CDD" id="cd01448">
    <property type="entry name" value="TST_Repeat_1"/>
    <property type="match status" value="1"/>
</dbReference>
<dbReference type="CDD" id="cd01449">
    <property type="entry name" value="TST_Repeat_2"/>
    <property type="match status" value="1"/>
</dbReference>
<feature type="domain" description="Rhodanese" evidence="3">
    <location>
        <begin position="15"/>
        <end position="131"/>
    </location>
</feature>
<sequence>MQALITTDELKELISQPNVKLLDASIAFQIPSEGKKIKDKWIPNTLRFDYDNDFCLPNSNLPHMMPTEQGFNSSAQQLGLNNEDVVVVYDNSGTLAAPRAWWMFRAMGHHNVCILNGGLPAWVEAGLPIVDTLSQPTEIGNFTGKLNPDAFLSAHTVLTHSNNCSANIVDARAKARFLGEVPEPREGLRSGHIPNSVCLPFQELLTDGHIKPNSELQQIFSRLTLDSDSSIIFSCGSGVTACILLLAAYQIGLQNLSVYDGSWAEWGADETLPIEH</sequence>
<protein>
    <submittedName>
        <fullName evidence="4">Rhodanese-like domain protein</fullName>
    </submittedName>
</protein>
<dbReference type="SMART" id="SM00450">
    <property type="entry name" value="RHOD"/>
    <property type="match status" value="2"/>
</dbReference>
<evidence type="ECO:0000259" key="3">
    <source>
        <dbReference type="PROSITE" id="PS50206"/>
    </source>
</evidence>
<dbReference type="Gene3D" id="3.40.250.10">
    <property type="entry name" value="Rhodanese-like domain"/>
    <property type="match status" value="2"/>
</dbReference>
<dbReference type="PANTHER" id="PTHR11364">
    <property type="entry name" value="THIOSULFATE SULFERTANSFERASE"/>
    <property type="match status" value="1"/>
</dbReference>
<name>A0A454CSN2_VIBHA</name>
<dbReference type="Proteomes" id="UP000008367">
    <property type="component" value="Unassembled WGS sequence"/>
</dbReference>
<evidence type="ECO:0000313" key="4">
    <source>
        <dbReference type="EMBL" id="EKM29418.1"/>
    </source>
</evidence>
<accession>A0A454CSN2</accession>
<gene>
    <name evidence="4" type="ORF">VCHENC02_4767</name>
</gene>
<dbReference type="InterPro" id="IPR001763">
    <property type="entry name" value="Rhodanese-like_dom"/>
</dbReference>
<dbReference type="EMBL" id="AJSR01002092">
    <property type="protein sequence ID" value="EKM29418.1"/>
    <property type="molecule type" value="Genomic_DNA"/>
</dbReference>
<dbReference type="PROSITE" id="PS50206">
    <property type="entry name" value="RHODANESE_3"/>
    <property type="match status" value="2"/>
</dbReference>
<organism evidence="4 5">
    <name type="scientific">Vibrio harveyi</name>
    <name type="common">Beneckea harveyi</name>
    <dbReference type="NCBI Taxonomy" id="669"/>
    <lineage>
        <taxon>Bacteria</taxon>
        <taxon>Pseudomonadati</taxon>
        <taxon>Pseudomonadota</taxon>
        <taxon>Gammaproteobacteria</taxon>
        <taxon>Vibrionales</taxon>
        <taxon>Vibrionaceae</taxon>
        <taxon>Vibrio</taxon>
    </lineage>
</organism>
<proteinExistence type="predicted"/>
<dbReference type="Pfam" id="PF00581">
    <property type="entry name" value="Rhodanese"/>
    <property type="match status" value="2"/>
</dbReference>
<keyword evidence="2" id="KW-0677">Repeat</keyword>
<dbReference type="STRING" id="669.AL538_26120"/>
<evidence type="ECO:0000313" key="5">
    <source>
        <dbReference type="Proteomes" id="UP000008367"/>
    </source>
</evidence>